<evidence type="ECO:0000313" key="1">
    <source>
        <dbReference type="EMBL" id="KAJ4712901.1"/>
    </source>
</evidence>
<keyword evidence="2" id="KW-1185">Reference proteome</keyword>
<evidence type="ECO:0000313" key="2">
    <source>
        <dbReference type="Proteomes" id="UP001164539"/>
    </source>
</evidence>
<comment type="caution">
    <text evidence="1">The sequence shown here is derived from an EMBL/GenBank/DDBJ whole genome shotgun (WGS) entry which is preliminary data.</text>
</comment>
<organism evidence="1 2">
    <name type="scientific">Melia azedarach</name>
    <name type="common">Chinaberry tree</name>
    <dbReference type="NCBI Taxonomy" id="155640"/>
    <lineage>
        <taxon>Eukaryota</taxon>
        <taxon>Viridiplantae</taxon>
        <taxon>Streptophyta</taxon>
        <taxon>Embryophyta</taxon>
        <taxon>Tracheophyta</taxon>
        <taxon>Spermatophyta</taxon>
        <taxon>Magnoliopsida</taxon>
        <taxon>eudicotyledons</taxon>
        <taxon>Gunneridae</taxon>
        <taxon>Pentapetalae</taxon>
        <taxon>rosids</taxon>
        <taxon>malvids</taxon>
        <taxon>Sapindales</taxon>
        <taxon>Meliaceae</taxon>
        <taxon>Melia</taxon>
    </lineage>
</organism>
<proteinExistence type="predicted"/>
<name>A0ACC1XNA9_MELAZ</name>
<sequence>MASLKLFIVLVIVAITFPSILATDHIVGDETGWTINFDYKAWAQGKVFRVGDRLIFNYEQGAHNVIRADGVSFQQCAKPNGVEALTTGSDVITLATPGRKWYFCGVGKHCEVGNQKLAITVLAAEGETLASAPSPSANTPPSAATARTSSIYYGMTAVVVAFAAIAMV</sequence>
<dbReference type="Proteomes" id="UP001164539">
    <property type="component" value="Chromosome 8"/>
</dbReference>
<protein>
    <submittedName>
        <fullName evidence="1">Blue copper protein</fullName>
    </submittedName>
</protein>
<accession>A0ACC1XNA9</accession>
<dbReference type="EMBL" id="CM051401">
    <property type="protein sequence ID" value="KAJ4712901.1"/>
    <property type="molecule type" value="Genomic_DNA"/>
</dbReference>
<gene>
    <name evidence="1" type="ORF">OWV82_015065</name>
</gene>
<reference evidence="1 2" key="1">
    <citation type="journal article" date="2023" name="Science">
        <title>Complex scaffold remodeling in plant triterpene biosynthesis.</title>
        <authorList>
            <person name="De La Pena R."/>
            <person name="Hodgson H."/>
            <person name="Liu J.C."/>
            <person name="Stephenson M.J."/>
            <person name="Martin A.C."/>
            <person name="Owen C."/>
            <person name="Harkess A."/>
            <person name="Leebens-Mack J."/>
            <person name="Jimenez L.E."/>
            <person name="Osbourn A."/>
            <person name="Sattely E.S."/>
        </authorList>
    </citation>
    <scope>NUCLEOTIDE SEQUENCE [LARGE SCALE GENOMIC DNA]</scope>
    <source>
        <strain evidence="2">cv. JPN11</strain>
        <tissue evidence="1">Leaf</tissue>
    </source>
</reference>